<dbReference type="Proteomes" id="UP000641588">
    <property type="component" value="Unassembled WGS sequence"/>
</dbReference>
<gene>
    <name evidence="2" type="ORF">GC093_24715</name>
</gene>
<reference evidence="2" key="1">
    <citation type="submission" date="2019-10" db="EMBL/GenBank/DDBJ databases">
        <title>Description of Paenibacillus glebae sp. nov.</title>
        <authorList>
            <person name="Carlier A."/>
            <person name="Qi S."/>
        </authorList>
    </citation>
    <scope>NUCLEOTIDE SEQUENCE</scope>
    <source>
        <strain evidence="2">LMG 31456</strain>
    </source>
</reference>
<dbReference type="AlphaFoldDB" id="A0A972GY98"/>
<dbReference type="RefSeq" id="WP_171654629.1">
    <property type="nucleotide sequence ID" value="NZ_WHOD01000097.1"/>
</dbReference>
<organism evidence="2 3">
    <name type="scientific">Paenibacillus foliorum</name>
    <dbReference type="NCBI Taxonomy" id="2654974"/>
    <lineage>
        <taxon>Bacteria</taxon>
        <taxon>Bacillati</taxon>
        <taxon>Bacillota</taxon>
        <taxon>Bacilli</taxon>
        <taxon>Bacillales</taxon>
        <taxon>Paenibacillaceae</taxon>
        <taxon>Paenibacillus</taxon>
    </lineage>
</organism>
<dbReference type="Pfam" id="PF13215">
    <property type="entry name" value="DUF4023"/>
    <property type="match status" value="1"/>
</dbReference>
<evidence type="ECO:0000313" key="3">
    <source>
        <dbReference type="Proteomes" id="UP000641588"/>
    </source>
</evidence>
<evidence type="ECO:0000256" key="1">
    <source>
        <dbReference type="SAM" id="MobiDB-lite"/>
    </source>
</evidence>
<feature type="compositionally biased region" description="Basic and acidic residues" evidence="1">
    <location>
        <begin position="1"/>
        <end position="21"/>
    </location>
</feature>
<dbReference type="InterPro" id="IPR025097">
    <property type="entry name" value="DUF4023"/>
</dbReference>
<sequence>MDSTRDFVEKLHDKQEKDEKNKKRQGQGHPGHKLPGKQHSTNK</sequence>
<keyword evidence="3" id="KW-1185">Reference proteome</keyword>
<accession>A0A972GY98</accession>
<feature type="region of interest" description="Disordered" evidence="1">
    <location>
        <begin position="1"/>
        <end position="43"/>
    </location>
</feature>
<proteinExistence type="predicted"/>
<comment type="caution">
    <text evidence="2">The sequence shown here is derived from an EMBL/GenBank/DDBJ whole genome shotgun (WGS) entry which is preliminary data.</text>
</comment>
<evidence type="ECO:0000313" key="2">
    <source>
        <dbReference type="EMBL" id="NOU96393.1"/>
    </source>
</evidence>
<feature type="compositionally biased region" description="Basic residues" evidence="1">
    <location>
        <begin position="22"/>
        <end position="43"/>
    </location>
</feature>
<dbReference type="EMBL" id="WHOD01000097">
    <property type="protein sequence ID" value="NOU96393.1"/>
    <property type="molecule type" value="Genomic_DNA"/>
</dbReference>
<protein>
    <submittedName>
        <fullName evidence="2">DUF4023 domain-containing protein</fullName>
    </submittedName>
</protein>
<name>A0A972GY98_9BACL</name>